<evidence type="ECO:0000313" key="3">
    <source>
        <dbReference type="Proteomes" id="UP001501565"/>
    </source>
</evidence>
<protein>
    <submittedName>
        <fullName evidence="2">Uncharacterized protein</fullName>
    </submittedName>
</protein>
<comment type="caution">
    <text evidence="2">The sequence shown here is derived from an EMBL/GenBank/DDBJ whole genome shotgun (WGS) entry which is preliminary data.</text>
</comment>
<organism evidence="2 3">
    <name type="scientific">Litoribacillus peritrichatus</name>
    <dbReference type="NCBI Taxonomy" id="718191"/>
    <lineage>
        <taxon>Bacteria</taxon>
        <taxon>Pseudomonadati</taxon>
        <taxon>Pseudomonadota</taxon>
        <taxon>Gammaproteobacteria</taxon>
        <taxon>Oceanospirillales</taxon>
        <taxon>Oceanospirillaceae</taxon>
        <taxon>Litoribacillus</taxon>
    </lineage>
</organism>
<keyword evidence="3" id="KW-1185">Reference proteome</keyword>
<dbReference type="EMBL" id="BAABBN010000007">
    <property type="protein sequence ID" value="GAA3925337.1"/>
    <property type="molecule type" value="Genomic_DNA"/>
</dbReference>
<feature type="transmembrane region" description="Helical" evidence="1">
    <location>
        <begin position="116"/>
        <end position="136"/>
    </location>
</feature>
<gene>
    <name evidence="2" type="ORF">GCM10022277_21730</name>
</gene>
<keyword evidence="1" id="KW-0472">Membrane</keyword>
<name>A0ABP7MPQ0_9GAMM</name>
<dbReference type="Proteomes" id="UP001501565">
    <property type="component" value="Unassembled WGS sequence"/>
</dbReference>
<accession>A0ABP7MPQ0</accession>
<keyword evidence="1" id="KW-1133">Transmembrane helix</keyword>
<keyword evidence="1" id="KW-0812">Transmembrane</keyword>
<reference evidence="3" key="1">
    <citation type="journal article" date="2019" name="Int. J. Syst. Evol. Microbiol.">
        <title>The Global Catalogue of Microorganisms (GCM) 10K type strain sequencing project: providing services to taxonomists for standard genome sequencing and annotation.</title>
        <authorList>
            <consortium name="The Broad Institute Genomics Platform"/>
            <consortium name="The Broad Institute Genome Sequencing Center for Infectious Disease"/>
            <person name="Wu L."/>
            <person name="Ma J."/>
        </authorList>
    </citation>
    <scope>NUCLEOTIDE SEQUENCE [LARGE SCALE GENOMIC DNA]</scope>
    <source>
        <strain evidence="3">JCM 17551</strain>
    </source>
</reference>
<proteinExistence type="predicted"/>
<evidence type="ECO:0000313" key="2">
    <source>
        <dbReference type="EMBL" id="GAA3925337.1"/>
    </source>
</evidence>
<sequence length="156" mass="17871">MQYNQMEPGVQCLLESSCDFDRQAGPESQMIRRITEQYQCAGCGQCFKCTDAVDGFKEGYEEGFLCPKCQANLVEYGQSDDIAELDYGISFTLLSLVLFYGLEGSVWVAWFDLHMLNEFATFMLAWLPLLGSFVTYNRKALFGKRIVYTRKVRAKR</sequence>
<evidence type="ECO:0000256" key="1">
    <source>
        <dbReference type="SAM" id="Phobius"/>
    </source>
</evidence>
<feature type="transmembrane region" description="Helical" evidence="1">
    <location>
        <begin position="87"/>
        <end position="110"/>
    </location>
</feature>